<dbReference type="Proteomes" id="UP000789901">
    <property type="component" value="Unassembled WGS sequence"/>
</dbReference>
<evidence type="ECO:0000313" key="3">
    <source>
        <dbReference type="Proteomes" id="UP000789901"/>
    </source>
</evidence>
<gene>
    <name evidence="2" type="ORF">GMARGA_LOCUS3294</name>
</gene>
<name>A0ABM8W4M7_GIGMA</name>
<dbReference type="EMBL" id="CAJVQB010001171">
    <property type="protein sequence ID" value="CAG8523916.1"/>
    <property type="molecule type" value="Genomic_DNA"/>
</dbReference>
<keyword evidence="3" id="KW-1185">Reference proteome</keyword>
<proteinExistence type="predicted"/>
<feature type="region of interest" description="Disordered" evidence="1">
    <location>
        <begin position="43"/>
        <end position="97"/>
    </location>
</feature>
<evidence type="ECO:0000313" key="2">
    <source>
        <dbReference type="EMBL" id="CAG8523916.1"/>
    </source>
</evidence>
<comment type="caution">
    <text evidence="2">The sequence shown here is derived from an EMBL/GenBank/DDBJ whole genome shotgun (WGS) entry which is preliminary data.</text>
</comment>
<accession>A0ABM8W4M7</accession>
<evidence type="ECO:0000256" key="1">
    <source>
        <dbReference type="SAM" id="MobiDB-lite"/>
    </source>
</evidence>
<feature type="compositionally biased region" description="Basic and acidic residues" evidence="1">
    <location>
        <begin position="72"/>
        <end position="85"/>
    </location>
</feature>
<protein>
    <submittedName>
        <fullName evidence="2">7615_t:CDS:1</fullName>
    </submittedName>
</protein>
<feature type="region of interest" description="Disordered" evidence="1">
    <location>
        <begin position="116"/>
        <end position="136"/>
    </location>
</feature>
<sequence length="136" mass="15696">MNKNQLQELLEGLTISFAEVANTLVNTRRELKDKREANCSKLRHINLEPAQGPGDNDQHQNPHNGHIARNCFSERKQKRDPEERQSTNYMGWADPYDNNQEGWVEDKVYALAEKCHQPYPVNSNREKRIQAQPGGT</sequence>
<reference evidence="2 3" key="1">
    <citation type="submission" date="2021-06" db="EMBL/GenBank/DDBJ databases">
        <authorList>
            <person name="Kallberg Y."/>
            <person name="Tangrot J."/>
            <person name="Rosling A."/>
        </authorList>
    </citation>
    <scope>NUCLEOTIDE SEQUENCE [LARGE SCALE GENOMIC DNA]</scope>
    <source>
        <strain evidence="2 3">120-4 pot B 10/14</strain>
    </source>
</reference>
<organism evidence="2 3">
    <name type="scientific">Gigaspora margarita</name>
    <dbReference type="NCBI Taxonomy" id="4874"/>
    <lineage>
        <taxon>Eukaryota</taxon>
        <taxon>Fungi</taxon>
        <taxon>Fungi incertae sedis</taxon>
        <taxon>Mucoromycota</taxon>
        <taxon>Glomeromycotina</taxon>
        <taxon>Glomeromycetes</taxon>
        <taxon>Diversisporales</taxon>
        <taxon>Gigasporaceae</taxon>
        <taxon>Gigaspora</taxon>
    </lineage>
</organism>